<evidence type="ECO:0000313" key="2">
    <source>
        <dbReference type="Proteomes" id="UP000070220"/>
    </source>
</evidence>
<dbReference type="EMBL" id="LQRP01000050">
    <property type="protein sequence ID" value="KXT97086.1"/>
    <property type="molecule type" value="Genomic_DNA"/>
</dbReference>
<reference evidence="1 2" key="1">
    <citation type="submission" date="2016-01" db="EMBL/GenBank/DDBJ databases">
        <title>Highly variable Streptococcus oralis are common among viridans streptococci isolated from primates.</title>
        <authorList>
            <person name="Denapaite D."/>
            <person name="Rieger M."/>
            <person name="Koendgen S."/>
            <person name="Brueckner R."/>
            <person name="Ochigava I."/>
            <person name="Kappeler P."/>
            <person name="Maetz-Rensing K."/>
            <person name="Leendertz F."/>
            <person name="Hakenbeck R."/>
        </authorList>
    </citation>
    <scope>NUCLEOTIDE SEQUENCE [LARGE SCALE GENOMIC DNA]</scope>
    <source>
        <strain evidence="1 2">DD30</strain>
    </source>
</reference>
<dbReference type="PATRIC" id="fig|1303.83.peg.1815"/>
<sequence length="127" mass="15373">MSKDFLAEKLFNEKLTMQEAINIIKEEMKKLIIWTYEEREYFKFETNPEVHFENKFGTIEKVIGMSLYLFSAAEFIEIKKDDNYEENSKVVIKRKKDNGKYYFTIYSKLLKQIKEDNSLERIKNETK</sequence>
<protein>
    <submittedName>
        <fullName evidence="1">Uncharacterized protein</fullName>
    </submittedName>
</protein>
<comment type="caution">
    <text evidence="1">The sequence shown here is derived from an EMBL/GenBank/DDBJ whole genome shotgun (WGS) entry which is preliminary data.</text>
</comment>
<dbReference type="Proteomes" id="UP000070220">
    <property type="component" value="Unassembled WGS sequence"/>
</dbReference>
<evidence type="ECO:0000313" key="1">
    <source>
        <dbReference type="EMBL" id="KXT97086.1"/>
    </source>
</evidence>
<name>A0A139Q3H0_STROR</name>
<proteinExistence type="predicted"/>
<gene>
    <name evidence="1" type="ORF">SORDD30_01742</name>
</gene>
<accession>A0A139Q3H0</accession>
<organism evidence="1 2">
    <name type="scientific">Streptococcus oralis</name>
    <dbReference type="NCBI Taxonomy" id="1303"/>
    <lineage>
        <taxon>Bacteria</taxon>
        <taxon>Bacillati</taxon>
        <taxon>Bacillota</taxon>
        <taxon>Bacilli</taxon>
        <taxon>Lactobacillales</taxon>
        <taxon>Streptococcaceae</taxon>
        <taxon>Streptococcus</taxon>
    </lineage>
</organism>
<dbReference type="AlphaFoldDB" id="A0A139Q3H0"/>